<dbReference type="GO" id="GO:0006508">
    <property type="term" value="P:proteolysis"/>
    <property type="evidence" value="ECO:0007669"/>
    <property type="project" value="UniProtKB-KW"/>
</dbReference>
<dbReference type="GO" id="GO:0005737">
    <property type="term" value="C:cytoplasm"/>
    <property type="evidence" value="ECO:0007669"/>
    <property type="project" value="TreeGrafter"/>
</dbReference>
<dbReference type="PANTHER" id="PTHR11533:SF171">
    <property type="entry name" value="AMINOPEPTIDASE"/>
    <property type="match status" value="1"/>
</dbReference>
<dbReference type="eggNOG" id="KOG1046">
    <property type="taxonomic scope" value="Eukaryota"/>
</dbReference>
<keyword evidence="3 11" id="KW-0645">Protease</keyword>
<evidence type="ECO:0000256" key="5">
    <source>
        <dbReference type="ARBA" id="ARBA00022801"/>
    </source>
</evidence>
<evidence type="ECO:0000256" key="10">
    <source>
        <dbReference type="PIRSR" id="PIRSR634016-4"/>
    </source>
</evidence>
<dbReference type="FunFam" id="2.60.40.1910:FF:000004">
    <property type="entry name" value="Aminopeptidase"/>
    <property type="match status" value="1"/>
</dbReference>
<dbReference type="InterPro" id="IPR014782">
    <property type="entry name" value="Peptidase_M1_dom"/>
</dbReference>
<feature type="binding site" evidence="9">
    <location>
        <position position="428"/>
    </location>
    <ligand>
        <name>Zn(2+)</name>
        <dbReference type="ChEBI" id="CHEBI:29105"/>
        <note>catalytic</note>
    </ligand>
</feature>
<dbReference type="OMA" id="WNVWSQF"/>
<sequence length="985" mass="110263">MTPSHMHAWSRLTTGTGGAAAAAALRSSHFVHPPPYRYNPIFTTFPFRTSPRSYTSNTTLQTESAPTIRGRGSLHTARAARNTTALLPAVIRNCSSHASSALVRMASDRDVLSDDVKPSNYAISLNNLSAGEPWTYQGKVDIELEVKKPTKSITLNTFELKVHSAEFVSDSGKHSSAVKASNISYDNKNQRCTFTFDQELPQSPKSVLSIAFEGIMNNHMAGFYRSKYKPAVEAAKGVARDAENHYMFSTQFESSDARRAFPCFDEPNLKATFDFEIEIPEDLVALSNMQEKATKKSKDGYKIVSFDRTPVMSTYLLAWAFGDFEYVEDFTRRKYNGKSLPVRVYTTKGLKQQGQLALESAHQIVDYFSEIFDIDYPLPKVDLLAVHEFSHGAMENWGLITYRTTAVLFDEYASDQKYRNRVVYVVAHELAHQWFGNLVTMDWWNELWLNEGFATWVGWYAVDHLHPDWDVWGQFVTDSMQMAFQLDSLRTSHPIEVPVRNALEVDQIFDHISYLKGSSVIRMLASHLGVKTFLKGVSDYLKANTYSNATTNDLWSALSKASGQDVNEFMDPWIRKIGFPVVTVAEEPGQISVEQSRFLSAGDVKPEEDGTTWWIPLGLKTGPQATEAQREALTTRKDTYRDIDTSFYKVNSDQTGFYRTNLPPPRLVELSKHLDKLSVQDKIGLVGDAAALAVAGQGTTSAVLSFLEGFSTETNYLVWSEVLTSLGKIRRIFSSDAEVSQALREYTLRLVTPAADKIGWTFSPSDDYLTGQLRALLLSTAGLVGHEQVVAEAQRQFQAFLDGDAKAIHPSLRAAVYKISIKNGGEAAYKAVQKEFLTTKSIDGREITLQAMGQVQSQELANDYLKFAFGGNVPIQDLHSVGASLGNNSKVRETVWQYIKAEWPAIREKLGGNMVVLERFLRTSLQKFADAGVERDITTFFSDKDTTGYDRGLAVVADTIIGNARYRERDVENTREWLKAHGYAK</sequence>
<dbReference type="FunFam" id="1.10.390.10:FF:000001">
    <property type="entry name" value="Aminopeptidase"/>
    <property type="match status" value="1"/>
</dbReference>
<dbReference type="InterPro" id="IPR027268">
    <property type="entry name" value="Peptidase_M4/M1_CTD_sf"/>
</dbReference>
<dbReference type="OrthoDB" id="10031169at2759"/>
<dbReference type="InterPro" id="IPR050344">
    <property type="entry name" value="Peptidase_M1_aminopeptidases"/>
</dbReference>
<evidence type="ECO:0000256" key="2">
    <source>
        <dbReference type="ARBA" id="ARBA00022438"/>
    </source>
</evidence>
<dbReference type="GeneID" id="27901282"/>
<feature type="active site" description="Proton acceptor" evidence="8">
    <location>
        <position position="429"/>
    </location>
</feature>
<comment type="similarity">
    <text evidence="1 11">Belongs to the peptidase M1 family.</text>
</comment>
<feature type="binding site" evidence="9">
    <location>
        <position position="451"/>
    </location>
    <ligand>
        <name>Zn(2+)</name>
        <dbReference type="ChEBI" id="CHEBI:29105"/>
        <note>catalytic</note>
    </ligand>
</feature>
<organism evidence="15 16">
    <name type="scientific">Sphaerulina musiva (strain SO2202)</name>
    <name type="common">Poplar stem canker fungus</name>
    <name type="synonym">Septoria musiva</name>
    <dbReference type="NCBI Taxonomy" id="692275"/>
    <lineage>
        <taxon>Eukaryota</taxon>
        <taxon>Fungi</taxon>
        <taxon>Dikarya</taxon>
        <taxon>Ascomycota</taxon>
        <taxon>Pezizomycotina</taxon>
        <taxon>Dothideomycetes</taxon>
        <taxon>Dothideomycetidae</taxon>
        <taxon>Mycosphaerellales</taxon>
        <taxon>Mycosphaerellaceae</taxon>
        <taxon>Sphaerulina</taxon>
    </lineage>
</organism>
<dbReference type="AlphaFoldDB" id="M3C4Q6"/>
<dbReference type="HOGENOM" id="CLU_003705_0_1_1"/>
<evidence type="ECO:0000256" key="1">
    <source>
        <dbReference type="ARBA" id="ARBA00010136"/>
    </source>
</evidence>
<dbReference type="GO" id="GO:0042277">
    <property type="term" value="F:peptide binding"/>
    <property type="evidence" value="ECO:0007669"/>
    <property type="project" value="TreeGrafter"/>
</dbReference>
<evidence type="ECO:0000256" key="3">
    <source>
        <dbReference type="ARBA" id="ARBA00022670"/>
    </source>
</evidence>
<dbReference type="Pfam" id="PF17900">
    <property type="entry name" value="Peptidase_M1_N"/>
    <property type="match status" value="1"/>
</dbReference>
<evidence type="ECO:0000256" key="9">
    <source>
        <dbReference type="PIRSR" id="PIRSR634016-3"/>
    </source>
</evidence>
<evidence type="ECO:0000313" key="15">
    <source>
        <dbReference type="EMBL" id="EMF15286.1"/>
    </source>
</evidence>
<dbReference type="Pfam" id="PF01433">
    <property type="entry name" value="Peptidase_M1"/>
    <property type="match status" value="1"/>
</dbReference>
<keyword evidence="16" id="KW-1185">Reference proteome</keyword>
<evidence type="ECO:0000256" key="4">
    <source>
        <dbReference type="ARBA" id="ARBA00022723"/>
    </source>
</evidence>
<keyword evidence="5 11" id="KW-0378">Hydrolase</keyword>
<dbReference type="InterPro" id="IPR001930">
    <property type="entry name" value="Peptidase_M1"/>
</dbReference>
<feature type="binding site" evidence="9">
    <location>
        <position position="432"/>
    </location>
    <ligand>
        <name>Zn(2+)</name>
        <dbReference type="ChEBI" id="CHEBI:29105"/>
        <note>catalytic</note>
    </ligand>
</feature>
<accession>M3C4Q6</accession>
<dbReference type="Gene3D" id="2.60.40.1730">
    <property type="entry name" value="tricorn interacting facor f3 domain"/>
    <property type="match status" value="1"/>
</dbReference>
<keyword evidence="2 11" id="KW-0031">Aminopeptidase</keyword>
<keyword evidence="6 9" id="KW-0862">Zinc</keyword>
<evidence type="ECO:0000313" key="16">
    <source>
        <dbReference type="Proteomes" id="UP000016931"/>
    </source>
</evidence>
<evidence type="ECO:0000259" key="14">
    <source>
        <dbReference type="Pfam" id="PF17900"/>
    </source>
</evidence>
<feature type="domain" description="Aminopeptidase N-like N-terminal" evidence="14">
    <location>
        <begin position="118"/>
        <end position="316"/>
    </location>
</feature>
<dbReference type="MEROPS" id="M01.007"/>
<feature type="domain" description="ERAP1-like C-terminal" evidence="13">
    <location>
        <begin position="647"/>
        <end position="960"/>
    </location>
</feature>
<dbReference type="PRINTS" id="PR00756">
    <property type="entry name" value="ALADIPTASE"/>
</dbReference>
<keyword evidence="7 11" id="KW-0482">Metalloprotease</keyword>
<dbReference type="InterPro" id="IPR042097">
    <property type="entry name" value="Aminopeptidase_N-like_N_sf"/>
</dbReference>
<dbReference type="FunFam" id="1.25.50.20:FF:000002">
    <property type="entry name" value="Aminopeptidase"/>
    <property type="match status" value="1"/>
</dbReference>
<evidence type="ECO:0000256" key="11">
    <source>
        <dbReference type="RuleBase" id="RU364040"/>
    </source>
</evidence>
<dbReference type="CDD" id="cd09601">
    <property type="entry name" value="M1_APN-Q_like"/>
    <property type="match status" value="1"/>
</dbReference>
<dbReference type="Gene3D" id="1.25.50.20">
    <property type="match status" value="1"/>
</dbReference>
<dbReference type="Proteomes" id="UP000016931">
    <property type="component" value="Unassembled WGS sequence"/>
</dbReference>
<protein>
    <recommendedName>
        <fullName evidence="11">Aminopeptidase</fullName>
        <ecNumber evidence="11">3.4.11.-</ecNumber>
    </recommendedName>
</protein>
<evidence type="ECO:0000256" key="8">
    <source>
        <dbReference type="PIRSR" id="PIRSR634016-1"/>
    </source>
</evidence>
<dbReference type="SUPFAM" id="SSF63737">
    <property type="entry name" value="Leukotriene A4 hydrolase N-terminal domain"/>
    <property type="match status" value="1"/>
</dbReference>
<dbReference type="InterPro" id="IPR024571">
    <property type="entry name" value="ERAP1-like_C_dom"/>
</dbReference>
<dbReference type="Gene3D" id="2.60.40.1910">
    <property type="match status" value="1"/>
</dbReference>
<dbReference type="PANTHER" id="PTHR11533">
    <property type="entry name" value="PROTEASE M1 ZINC METALLOPROTEASE"/>
    <property type="match status" value="1"/>
</dbReference>
<dbReference type="InterPro" id="IPR045357">
    <property type="entry name" value="Aminopeptidase_N-like_N"/>
</dbReference>
<proteinExistence type="inferred from homology"/>
<dbReference type="GO" id="GO:0008270">
    <property type="term" value="F:zinc ion binding"/>
    <property type="evidence" value="ECO:0007669"/>
    <property type="project" value="UniProtKB-UniRule"/>
</dbReference>
<dbReference type="GO" id="GO:0070006">
    <property type="term" value="F:metalloaminopeptidase activity"/>
    <property type="evidence" value="ECO:0007669"/>
    <property type="project" value="TreeGrafter"/>
</dbReference>
<evidence type="ECO:0000259" key="12">
    <source>
        <dbReference type="Pfam" id="PF01433"/>
    </source>
</evidence>
<feature type="site" description="Transition state stabilizer" evidence="10">
    <location>
        <position position="514"/>
    </location>
</feature>
<dbReference type="GO" id="GO:0043171">
    <property type="term" value="P:peptide catabolic process"/>
    <property type="evidence" value="ECO:0007669"/>
    <property type="project" value="TreeGrafter"/>
</dbReference>
<dbReference type="Gene3D" id="1.10.390.10">
    <property type="entry name" value="Neutral Protease Domain 2"/>
    <property type="match status" value="1"/>
</dbReference>
<dbReference type="EMBL" id="KB456261">
    <property type="protein sequence ID" value="EMF15286.1"/>
    <property type="molecule type" value="Genomic_DNA"/>
</dbReference>
<feature type="domain" description="Peptidase M1 membrane alanine aminopeptidase" evidence="12">
    <location>
        <begin position="357"/>
        <end position="573"/>
    </location>
</feature>
<reference evidence="15 16" key="1">
    <citation type="journal article" date="2012" name="PLoS Pathog.">
        <title>Diverse lifestyles and strategies of plant pathogenesis encoded in the genomes of eighteen Dothideomycetes fungi.</title>
        <authorList>
            <person name="Ohm R.A."/>
            <person name="Feau N."/>
            <person name="Henrissat B."/>
            <person name="Schoch C.L."/>
            <person name="Horwitz B.A."/>
            <person name="Barry K.W."/>
            <person name="Condon B.J."/>
            <person name="Copeland A.C."/>
            <person name="Dhillon B."/>
            <person name="Glaser F."/>
            <person name="Hesse C.N."/>
            <person name="Kosti I."/>
            <person name="LaButti K."/>
            <person name="Lindquist E.A."/>
            <person name="Lucas S."/>
            <person name="Salamov A.A."/>
            <person name="Bradshaw R.E."/>
            <person name="Ciuffetti L."/>
            <person name="Hamelin R.C."/>
            <person name="Kema G.H.J."/>
            <person name="Lawrence C."/>
            <person name="Scott J.A."/>
            <person name="Spatafora J.W."/>
            <person name="Turgeon B.G."/>
            <person name="de Wit P.J.G.M."/>
            <person name="Zhong S."/>
            <person name="Goodwin S.B."/>
            <person name="Grigoriev I.V."/>
        </authorList>
    </citation>
    <scope>NUCLEOTIDE SEQUENCE [LARGE SCALE GENOMIC DNA]</scope>
    <source>
        <strain evidence="15 16">SO2202</strain>
    </source>
</reference>
<dbReference type="Pfam" id="PF11838">
    <property type="entry name" value="ERAP1_C"/>
    <property type="match status" value="1"/>
</dbReference>
<evidence type="ECO:0000259" key="13">
    <source>
        <dbReference type="Pfam" id="PF11838"/>
    </source>
</evidence>
<comment type="cofactor">
    <cofactor evidence="9 11">
        <name>Zn(2+)</name>
        <dbReference type="ChEBI" id="CHEBI:29105"/>
    </cofactor>
    <text evidence="9 11">Binds 1 zinc ion per subunit.</text>
</comment>
<evidence type="ECO:0000256" key="6">
    <source>
        <dbReference type="ARBA" id="ARBA00022833"/>
    </source>
</evidence>
<dbReference type="SUPFAM" id="SSF55486">
    <property type="entry name" value="Metalloproteases ('zincins'), catalytic domain"/>
    <property type="match status" value="1"/>
</dbReference>
<dbReference type="FunFam" id="2.60.40.1730:FF:000002">
    <property type="entry name" value="Aminopeptidase"/>
    <property type="match status" value="1"/>
</dbReference>
<gene>
    <name evidence="15" type="ORF">SEPMUDRAFT_147203</name>
</gene>
<dbReference type="STRING" id="692275.M3C4Q6"/>
<evidence type="ECO:0000256" key="7">
    <source>
        <dbReference type="ARBA" id="ARBA00023049"/>
    </source>
</evidence>
<dbReference type="InterPro" id="IPR034016">
    <property type="entry name" value="M1_APN-typ"/>
</dbReference>
<dbReference type="RefSeq" id="XP_016763407.1">
    <property type="nucleotide sequence ID" value="XM_016904145.1"/>
</dbReference>
<dbReference type="GO" id="GO:0016020">
    <property type="term" value="C:membrane"/>
    <property type="evidence" value="ECO:0007669"/>
    <property type="project" value="TreeGrafter"/>
</dbReference>
<dbReference type="EC" id="3.4.11.-" evidence="11"/>
<name>M3C4Q6_SPHMS</name>
<keyword evidence="4 9" id="KW-0479">Metal-binding</keyword>